<evidence type="ECO:0000313" key="2">
    <source>
        <dbReference type="Proteomes" id="UP000765509"/>
    </source>
</evidence>
<reference evidence="1" key="1">
    <citation type="submission" date="2021-03" db="EMBL/GenBank/DDBJ databases">
        <title>Draft genome sequence of rust myrtle Austropuccinia psidii MF-1, a brazilian biotype.</title>
        <authorList>
            <person name="Quecine M.C."/>
            <person name="Pachon D.M.R."/>
            <person name="Bonatelli M.L."/>
            <person name="Correr F.H."/>
            <person name="Franceschini L.M."/>
            <person name="Leite T.F."/>
            <person name="Margarido G.R.A."/>
            <person name="Almeida C.A."/>
            <person name="Ferrarezi J.A."/>
            <person name="Labate C.A."/>
        </authorList>
    </citation>
    <scope>NUCLEOTIDE SEQUENCE</scope>
    <source>
        <strain evidence="1">MF-1</strain>
    </source>
</reference>
<dbReference type="AlphaFoldDB" id="A0A9Q3GLL8"/>
<name>A0A9Q3GLL8_9BASI</name>
<dbReference type="InterPro" id="IPR004242">
    <property type="entry name" value="Transposase_21"/>
</dbReference>
<evidence type="ECO:0000313" key="1">
    <source>
        <dbReference type="EMBL" id="MBW0471430.1"/>
    </source>
</evidence>
<sequence length="625" mass="71235">MRWFLPQVKAEIEQWAANLNSLERVSDFQQSQAWKTCFPKSKKRKKSLKLAFSLFIDWCNPFGNKLSGQQASVGVIALNCLNLPPTLRFKFQYTYIAGVIPGPDQPDTTISKLIDPLVTQLIQMNAGIRVVTPKSPQGCNVIVLLACLIGDVVATHKVAGFASHSATRFCSWCDCQKSSISFLCQGHPRQKRSTISMSIDWRDSRTLAQRKSIVKKTGIRWSALNRLPYWDPVANVVLGIMHNWFEGVLQHHFRRRWKFGMSPIEQENDENLPDSEEEAESMDYEVHETWLFKKEEEEHIKRAISDVKVPAGITKVPFAIVTSYGLGRNEGSKAKLLLDNLSSLTICTNILASRCVNEINCNEFIKEYDNYCQTSQQLFMDITIVPNHHYALHLADQMKWWGPLLAISEFPGERINGWLQKVNNNGLIDQMNETMLSKFCQMQRLFALDSVQRKKTKKMKTPKGLSCQMRWDTIHIFETSIKMAPYAQERTSFKISETMRLSKKPPSNLVVYKKAYEKLDNSFAFVTNILQIEIGGVSKTIICGDELLEVEHNNVRKKALTRLHLNNAKQSWKMIYLDENQVIGLEAYRELSSGALGLSAASVLHRTIKNLDGLGVCYDQSIEDI</sequence>
<dbReference type="EMBL" id="AVOT02002758">
    <property type="protein sequence ID" value="MBW0471430.1"/>
    <property type="molecule type" value="Genomic_DNA"/>
</dbReference>
<dbReference type="PANTHER" id="PTHR46579:SF1">
    <property type="entry name" value="F5_8 TYPE C DOMAIN-CONTAINING PROTEIN"/>
    <property type="match status" value="1"/>
</dbReference>
<comment type="caution">
    <text evidence="1">The sequence shown here is derived from an EMBL/GenBank/DDBJ whole genome shotgun (WGS) entry which is preliminary data.</text>
</comment>
<dbReference type="Proteomes" id="UP000765509">
    <property type="component" value="Unassembled WGS sequence"/>
</dbReference>
<dbReference type="OrthoDB" id="2506519at2759"/>
<dbReference type="PANTHER" id="PTHR46579">
    <property type="entry name" value="F5/8 TYPE C DOMAIN-CONTAINING PROTEIN-RELATED"/>
    <property type="match status" value="1"/>
</dbReference>
<protein>
    <submittedName>
        <fullName evidence="1">Uncharacterized protein</fullName>
    </submittedName>
</protein>
<gene>
    <name evidence="1" type="ORF">O181_011145</name>
</gene>
<organism evidence="1 2">
    <name type="scientific">Austropuccinia psidii MF-1</name>
    <dbReference type="NCBI Taxonomy" id="1389203"/>
    <lineage>
        <taxon>Eukaryota</taxon>
        <taxon>Fungi</taxon>
        <taxon>Dikarya</taxon>
        <taxon>Basidiomycota</taxon>
        <taxon>Pucciniomycotina</taxon>
        <taxon>Pucciniomycetes</taxon>
        <taxon>Pucciniales</taxon>
        <taxon>Sphaerophragmiaceae</taxon>
        <taxon>Austropuccinia</taxon>
    </lineage>
</organism>
<keyword evidence="2" id="KW-1185">Reference proteome</keyword>
<proteinExistence type="predicted"/>
<accession>A0A9Q3GLL8</accession>
<dbReference type="Pfam" id="PF02992">
    <property type="entry name" value="Transposase_21"/>
    <property type="match status" value="1"/>
</dbReference>